<organism evidence="1 2">
    <name type="scientific">Trifolium medium</name>
    <dbReference type="NCBI Taxonomy" id="97028"/>
    <lineage>
        <taxon>Eukaryota</taxon>
        <taxon>Viridiplantae</taxon>
        <taxon>Streptophyta</taxon>
        <taxon>Embryophyta</taxon>
        <taxon>Tracheophyta</taxon>
        <taxon>Spermatophyta</taxon>
        <taxon>Magnoliopsida</taxon>
        <taxon>eudicotyledons</taxon>
        <taxon>Gunneridae</taxon>
        <taxon>Pentapetalae</taxon>
        <taxon>rosids</taxon>
        <taxon>fabids</taxon>
        <taxon>Fabales</taxon>
        <taxon>Fabaceae</taxon>
        <taxon>Papilionoideae</taxon>
        <taxon>50 kb inversion clade</taxon>
        <taxon>NPAAA clade</taxon>
        <taxon>Hologalegina</taxon>
        <taxon>IRL clade</taxon>
        <taxon>Trifolieae</taxon>
        <taxon>Trifolium</taxon>
    </lineage>
</organism>
<dbReference type="PANTHER" id="PTHR47560:SF1">
    <property type="entry name" value="EXPRESSED PROTEIN"/>
    <property type="match status" value="1"/>
</dbReference>
<proteinExistence type="predicted"/>
<dbReference type="GO" id="GO:0016874">
    <property type="term" value="F:ligase activity"/>
    <property type="evidence" value="ECO:0007669"/>
    <property type="project" value="UniProtKB-KW"/>
</dbReference>
<dbReference type="Gene3D" id="3.40.50.300">
    <property type="entry name" value="P-loop containing nucleotide triphosphate hydrolases"/>
    <property type="match status" value="1"/>
</dbReference>
<dbReference type="Proteomes" id="UP000265520">
    <property type="component" value="Unassembled WGS sequence"/>
</dbReference>
<evidence type="ECO:0000313" key="1">
    <source>
        <dbReference type="EMBL" id="MCI03882.1"/>
    </source>
</evidence>
<sequence>MHLFISKTKYQIVLTKTDTVFPIDVARRAMQIEESLLPNKSVIQPLMMASSKSGAGIRSLRTVLANVARFVKI</sequence>
<accession>A0A392NWQ4</accession>
<dbReference type="EMBL" id="LXQA010053564">
    <property type="protein sequence ID" value="MCI03882.1"/>
    <property type="molecule type" value="Genomic_DNA"/>
</dbReference>
<keyword evidence="1" id="KW-0436">Ligase</keyword>
<comment type="caution">
    <text evidence="1">The sequence shown here is derived from an EMBL/GenBank/DDBJ whole genome shotgun (WGS) entry which is preliminary data.</text>
</comment>
<evidence type="ECO:0000313" key="2">
    <source>
        <dbReference type="Proteomes" id="UP000265520"/>
    </source>
</evidence>
<reference evidence="1 2" key="1">
    <citation type="journal article" date="2018" name="Front. Plant Sci.">
        <title>Red Clover (Trifolium pratense) and Zigzag Clover (T. medium) - A Picture of Genomic Similarities and Differences.</title>
        <authorList>
            <person name="Dluhosova J."/>
            <person name="Istvanek J."/>
            <person name="Nedelnik J."/>
            <person name="Repkova J."/>
        </authorList>
    </citation>
    <scope>NUCLEOTIDE SEQUENCE [LARGE SCALE GENOMIC DNA]</scope>
    <source>
        <strain evidence="2">cv. 10/8</strain>
        <tissue evidence="1">Leaf</tissue>
    </source>
</reference>
<dbReference type="InterPro" id="IPR027417">
    <property type="entry name" value="P-loop_NTPase"/>
</dbReference>
<keyword evidence="2" id="KW-1185">Reference proteome</keyword>
<gene>
    <name evidence="1" type="ORF">A2U01_0024923</name>
</gene>
<protein>
    <submittedName>
        <fullName evidence="1">DNA ligase 1-like</fullName>
    </submittedName>
</protein>
<name>A0A392NWQ4_9FABA</name>
<dbReference type="PANTHER" id="PTHR47560">
    <property type="entry name" value="EXPRESSED PROTEIN"/>
    <property type="match status" value="1"/>
</dbReference>
<dbReference type="AlphaFoldDB" id="A0A392NWQ4"/>